<evidence type="ECO:0000256" key="4">
    <source>
        <dbReference type="ARBA" id="ARBA00022989"/>
    </source>
</evidence>
<proteinExistence type="inferred from homology"/>
<keyword evidence="4 6" id="KW-1133">Transmembrane helix</keyword>
<organism evidence="7 8">
    <name type="scientific">Candidatus Taylorbacteria bacterium RIFCSPHIGHO2_02_FULL_43_32b</name>
    <dbReference type="NCBI Taxonomy" id="1802306"/>
    <lineage>
        <taxon>Bacteria</taxon>
        <taxon>Candidatus Tayloriibacteriota</taxon>
    </lineage>
</organism>
<sequence length="187" mass="20921">MSLVIYILIGVVVVVFLWLIGMYNRFVSLVNRTKEAWSDIEVQLKRRYDLIPNLVNTVRGYATHESSAFENVTKARAAAMGATSPEDKGKAELGLAGALKSVFAIAEAYPELKANQNFLALQSELSDTENKIQSARRFYNGNVRDLNTSIEQFPGNVVASIFNFSKMEFFELEADEQAAKKPVEVKF</sequence>
<evidence type="ECO:0000256" key="1">
    <source>
        <dbReference type="ARBA" id="ARBA00004167"/>
    </source>
</evidence>
<keyword evidence="3 6" id="KW-0812">Transmembrane</keyword>
<dbReference type="GO" id="GO:0016020">
    <property type="term" value="C:membrane"/>
    <property type="evidence" value="ECO:0007669"/>
    <property type="project" value="UniProtKB-SubCell"/>
</dbReference>
<dbReference type="InterPro" id="IPR007156">
    <property type="entry name" value="MamQ_LemA"/>
</dbReference>
<gene>
    <name evidence="7" type="ORF">A3C72_00630</name>
</gene>
<feature type="transmembrane region" description="Helical" evidence="6">
    <location>
        <begin position="6"/>
        <end position="24"/>
    </location>
</feature>
<dbReference type="PANTHER" id="PTHR34478">
    <property type="entry name" value="PROTEIN LEMA"/>
    <property type="match status" value="1"/>
</dbReference>
<evidence type="ECO:0000256" key="5">
    <source>
        <dbReference type="ARBA" id="ARBA00023136"/>
    </source>
</evidence>
<dbReference type="AlphaFoldDB" id="A0A1G2MHT3"/>
<reference evidence="7 8" key="1">
    <citation type="journal article" date="2016" name="Nat. Commun.">
        <title>Thousands of microbial genomes shed light on interconnected biogeochemical processes in an aquifer system.</title>
        <authorList>
            <person name="Anantharaman K."/>
            <person name="Brown C.T."/>
            <person name="Hug L.A."/>
            <person name="Sharon I."/>
            <person name="Castelle C.J."/>
            <person name="Probst A.J."/>
            <person name="Thomas B.C."/>
            <person name="Singh A."/>
            <person name="Wilkins M.J."/>
            <person name="Karaoz U."/>
            <person name="Brodie E.L."/>
            <person name="Williams K.H."/>
            <person name="Hubbard S.S."/>
            <person name="Banfield J.F."/>
        </authorList>
    </citation>
    <scope>NUCLEOTIDE SEQUENCE [LARGE SCALE GENOMIC DNA]</scope>
</reference>
<name>A0A1G2MHT3_9BACT</name>
<keyword evidence="5 6" id="KW-0472">Membrane</keyword>
<dbReference type="STRING" id="1802306.A3C72_00630"/>
<comment type="subcellular location">
    <subcellularLocation>
        <location evidence="1">Membrane</location>
        <topology evidence="1">Single-pass membrane protein</topology>
    </subcellularLocation>
</comment>
<evidence type="ECO:0000313" key="7">
    <source>
        <dbReference type="EMBL" id="OHA22591.1"/>
    </source>
</evidence>
<evidence type="ECO:0000256" key="3">
    <source>
        <dbReference type="ARBA" id="ARBA00022692"/>
    </source>
</evidence>
<dbReference type="EMBL" id="MHRK01000051">
    <property type="protein sequence ID" value="OHA22591.1"/>
    <property type="molecule type" value="Genomic_DNA"/>
</dbReference>
<comment type="caution">
    <text evidence="7">The sequence shown here is derived from an EMBL/GenBank/DDBJ whole genome shotgun (WGS) entry which is preliminary data.</text>
</comment>
<comment type="similarity">
    <text evidence="2">Belongs to the LemA family.</text>
</comment>
<evidence type="ECO:0000256" key="2">
    <source>
        <dbReference type="ARBA" id="ARBA00008854"/>
    </source>
</evidence>
<dbReference type="PANTHER" id="PTHR34478:SF2">
    <property type="entry name" value="MEMBRANE PROTEIN"/>
    <property type="match status" value="1"/>
</dbReference>
<evidence type="ECO:0008006" key="9">
    <source>
        <dbReference type="Google" id="ProtNLM"/>
    </source>
</evidence>
<protein>
    <recommendedName>
        <fullName evidence="9">LemA family protein</fullName>
    </recommendedName>
</protein>
<dbReference type="SUPFAM" id="SSF140478">
    <property type="entry name" value="LemA-like"/>
    <property type="match status" value="1"/>
</dbReference>
<dbReference type="InterPro" id="IPR023353">
    <property type="entry name" value="LemA-like_dom_sf"/>
</dbReference>
<accession>A0A1G2MHT3</accession>
<evidence type="ECO:0000313" key="8">
    <source>
        <dbReference type="Proteomes" id="UP000177130"/>
    </source>
</evidence>
<dbReference type="Proteomes" id="UP000177130">
    <property type="component" value="Unassembled WGS sequence"/>
</dbReference>
<dbReference type="Pfam" id="PF04011">
    <property type="entry name" value="LemA"/>
    <property type="match status" value="1"/>
</dbReference>
<evidence type="ECO:0000256" key="6">
    <source>
        <dbReference type="SAM" id="Phobius"/>
    </source>
</evidence>
<dbReference type="Gene3D" id="1.20.1440.20">
    <property type="entry name" value="LemA-like domain"/>
    <property type="match status" value="1"/>
</dbReference>